<keyword evidence="4 10" id="KW-1003">Cell membrane</keyword>
<gene>
    <name evidence="11" type="ORF">PX52LOC_00166</name>
</gene>
<accession>A0A5C1A650</accession>
<reference evidence="12" key="1">
    <citation type="submission" date="2019-08" db="EMBL/GenBank/DDBJ databases">
        <title>Limnoglobus roseus gen. nov., sp. nov., a novel freshwater planctomycete with a giant genome from the family Gemmataceae.</title>
        <authorList>
            <person name="Kulichevskaya I.S."/>
            <person name="Naumoff D.G."/>
            <person name="Miroshnikov K."/>
            <person name="Ivanova A."/>
            <person name="Philippov D.A."/>
            <person name="Hakobyan A."/>
            <person name="Rijpstra I.C."/>
            <person name="Sinninghe Damste J.S."/>
            <person name="Liesack W."/>
            <person name="Dedysh S.N."/>
        </authorList>
    </citation>
    <scope>NUCLEOTIDE SEQUENCE [LARGE SCALE GENOMIC DNA]</scope>
    <source>
        <strain evidence="12">PX52</strain>
    </source>
</reference>
<evidence type="ECO:0000313" key="12">
    <source>
        <dbReference type="Proteomes" id="UP000324974"/>
    </source>
</evidence>
<keyword evidence="6 10" id="KW-0812">Transmembrane</keyword>
<evidence type="ECO:0000256" key="3">
    <source>
        <dbReference type="ARBA" id="ARBA00008281"/>
    </source>
</evidence>
<evidence type="ECO:0000256" key="1">
    <source>
        <dbReference type="ARBA" id="ARBA00002254"/>
    </source>
</evidence>
<dbReference type="Pfam" id="PF03748">
    <property type="entry name" value="FliL"/>
    <property type="match status" value="1"/>
</dbReference>
<dbReference type="InterPro" id="IPR005503">
    <property type="entry name" value="FliL"/>
</dbReference>
<keyword evidence="7 10" id="KW-0283">Flagellar rotation</keyword>
<evidence type="ECO:0000256" key="10">
    <source>
        <dbReference type="RuleBase" id="RU364125"/>
    </source>
</evidence>
<keyword evidence="8 10" id="KW-1133">Transmembrane helix</keyword>
<dbReference type="GO" id="GO:0071978">
    <property type="term" value="P:bacterial-type flagellum-dependent swarming motility"/>
    <property type="evidence" value="ECO:0007669"/>
    <property type="project" value="TreeGrafter"/>
</dbReference>
<feature type="transmembrane region" description="Helical" evidence="10">
    <location>
        <begin position="20"/>
        <end position="38"/>
    </location>
</feature>
<proteinExistence type="inferred from homology"/>
<sequence>MSEEAAPAPAAKKKGGKGKFLIAAVLSIAAGGALPMFVNVPALLGKTAEASEEHATGHVKPKKKAAHAEEKLAPVPFGDVVVNLAEERMTRYLKLKIVLMVEEEAEATVTTMLEKKKSAMKSWMISHLSGKTVKDVQFTVGVNRVQREILERFEDILYPNGHGALKNIVFEEYLVQ</sequence>
<dbReference type="PANTHER" id="PTHR35091:SF2">
    <property type="entry name" value="FLAGELLAR PROTEIN FLIL"/>
    <property type="match status" value="1"/>
</dbReference>
<name>A0A5C1A650_9BACT</name>
<evidence type="ECO:0000256" key="6">
    <source>
        <dbReference type="ARBA" id="ARBA00022692"/>
    </source>
</evidence>
<dbReference type="AlphaFoldDB" id="A0A5C1A650"/>
<evidence type="ECO:0000313" key="11">
    <source>
        <dbReference type="EMBL" id="QEL13312.1"/>
    </source>
</evidence>
<evidence type="ECO:0000256" key="8">
    <source>
        <dbReference type="ARBA" id="ARBA00022989"/>
    </source>
</evidence>
<dbReference type="Proteomes" id="UP000324974">
    <property type="component" value="Chromosome"/>
</dbReference>
<comment type="subcellular location">
    <subcellularLocation>
        <location evidence="2">Cell membrane</location>
        <topology evidence="2">Single-pass membrane protein</topology>
    </subcellularLocation>
</comment>
<evidence type="ECO:0000256" key="4">
    <source>
        <dbReference type="ARBA" id="ARBA00022475"/>
    </source>
</evidence>
<comment type="similarity">
    <text evidence="3 10">Belongs to the FliL family.</text>
</comment>
<dbReference type="OrthoDB" id="215695at2"/>
<dbReference type="GO" id="GO:0009425">
    <property type="term" value="C:bacterial-type flagellum basal body"/>
    <property type="evidence" value="ECO:0007669"/>
    <property type="project" value="InterPro"/>
</dbReference>
<comment type="function">
    <text evidence="1 10">Controls the rotational direction of flagella during chemotaxis.</text>
</comment>
<keyword evidence="9 10" id="KW-0472">Membrane</keyword>
<evidence type="ECO:0000256" key="7">
    <source>
        <dbReference type="ARBA" id="ARBA00022779"/>
    </source>
</evidence>
<evidence type="ECO:0000256" key="9">
    <source>
        <dbReference type="ARBA" id="ARBA00023136"/>
    </source>
</evidence>
<dbReference type="PANTHER" id="PTHR35091">
    <property type="entry name" value="FLAGELLAR PROTEIN FLIL"/>
    <property type="match status" value="1"/>
</dbReference>
<keyword evidence="12" id="KW-1185">Reference proteome</keyword>
<organism evidence="11 12">
    <name type="scientific">Limnoglobus roseus</name>
    <dbReference type="NCBI Taxonomy" id="2598579"/>
    <lineage>
        <taxon>Bacteria</taxon>
        <taxon>Pseudomonadati</taxon>
        <taxon>Planctomycetota</taxon>
        <taxon>Planctomycetia</taxon>
        <taxon>Gemmatales</taxon>
        <taxon>Gemmataceae</taxon>
        <taxon>Limnoglobus</taxon>
    </lineage>
</organism>
<protein>
    <recommendedName>
        <fullName evidence="10">Flagellar protein FliL</fullName>
    </recommendedName>
</protein>
<dbReference type="GO" id="GO:0005886">
    <property type="term" value="C:plasma membrane"/>
    <property type="evidence" value="ECO:0007669"/>
    <property type="project" value="UniProtKB-SubCell"/>
</dbReference>
<keyword evidence="5 10" id="KW-0145">Chemotaxis</keyword>
<evidence type="ECO:0000256" key="5">
    <source>
        <dbReference type="ARBA" id="ARBA00022500"/>
    </source>
</evidence>
<dbReference type="KEGG" id="lrs:PX52LOC_00166"/>
<evidence type="ECO:0000256" key="2">
    <source>
        <dbReference type="ARBA" id="ARBA00004162"/>
    </source>
</evidence>
<dbReference type="RefSeq" id="WP_149108291.1">
    <property type="nucleotide sequence ID" value="NZ_CP042425.1"/>
</dbReference>
<dbReference type="EMBL" id="CP042425">
    <property type="protein sequence ID" value="QEL13312.1"/>
    <property type="molecule type" value="Genomic_DNA"/>
</dbReference>
<dbReference type="GO" id="GO:0006935">
    <property type="term" value="P:chemotaxis"/>
    <property type="evidence" value="ECO:0007669"/>
    <property type="project" value="UniProtKB-KW"/>
</dbReference>